<proteinExistence type="predicted"/>
<evidence type="ECO:0000313" key="2">
    <source>
        <dbReference type="Proteomes" id="UP000184074"/>
    </source>
</evidence>
<evidence type="ECO:0008006" key="3">
    <source>
        <dbReference type="Google" id="ProtNLM"/>
    </source>
</evidence>
<dbReference type="Gene3D" id="3.40.50.620">
    <property type="entry name" value="HUPs"/>
    <property type="match status" value="1"/>
</dbReference>
<dbReference type="SUPFAM" id="SSF52402">
    <property type="entry name" value="Adenine nucleotide alpha hydrolases-like"/>
    <property type="match status" value="1"/>
</dbReference>
<dbReference type="InterPro" id="IPR014729">
    <property type="entry name" value="Rossmann-like_a/b/a_fold"/>
</dbReference>
<name>A0A1M5Q8K0_9RHOB</name>
<dbReference type="STRING" id="1508389.SAMN05444003_2108"/>
<dbReference type="OrthoDB" id="5413327at2"/>
<protein>
    <recommendedName>
        <fullName evidence="3">7-cyano-7-deazaguanine synthase (Queuosine biosynthesis)</fullName>
    </recommendedName>
</protein>
<dbReference type="Proteomes" id="UP000184074">
    <property type="component" value="Unassembled WGS sequence"/>
</dbReference>
<gene>
    <name evidence="1" type="ORF">SAMN05444003_2108</name>
</gene>
<evidence type="ECO:0000313" key="1">
    <source>
        <dbReference type="EMBL" id="SHH10260.1"/>
    </source>
</evidence>
<sequence length="385" mass="43440">MFKKAEKLRRVARFQKPSLRLGADIRRTKEKISIFLDGTEIFVQNIDHTAGFPQRNDFAVFALCALSMSHNWEIDVNFPVSESAIEQCRKIKNAYRLWSIDVLAPLRLNFMTTQALDAPKLALGIICVSGGLDSLAAAVEAVEDGKTESALLIAGADYSNSEMPGFQQLTERVAEICRKLELELIVAETNLRQVGFHWGMLHTFNLAYCLHYQSSTFGYGAFAQDNNAIQDLMRMPWGNLNVLPDLFSTESFPIKTYGKDMNRVQKLAKVLEFDESLLATLSVCFKDKKIGGNCGKCAKCLEMRITLEVLGHKANDLFEETPDMVAAVKKFRVPIQLSAVKGRMCRTSELVDALPKSELRDALIDFEARLRRRYHWLMPVSTKSR</sequence>
<reference evidence="1 2" key="1">
    <citation type="submission" date="2016-11" db="EMBL/GenBank/DDBJ databases">
        <authorList>
            <person name="Jaros S."/>
            <person name="Januszkiewicz K."/>
            <person name="Wedrychowicz H."/>
        </authorList>
    </citation>
    <scope>NUCLEOTIDE SEQUENCE [LARGE SCALE GENOMIC DNA]</scope>
    <source>
        <strain evidence="1 2">DSM 28715</strain>
    </source>
</reference>
<keyword evidence="2" id="KW-1185">Reference proteome</keyword>
<accession>A0A1M5Q8K0</accession>
<dbReference type="RefSeq" id="WP_072900858.1">
    <property type="nucleotide sequence ID" value="NZ_FQXB01000002.1"/>
</dbReference>
<dbReference type="EMBL" id="FQXB01000002">
    <property type="protein sequence ID" value="SHH10260.1"/>
    <property type="molecule type" value="Genomic_DNA"/>
</dbReference>
<dbReference type="AlphaFoldDB" id="A0A1M5Q8K0"/>
<organism evidence="1 2">
    <name type="scientific">Cognatiyoonia sediminum</name>
    <dbReference type="NCBI Taxonomy" id="1508389"/>
    <lineage>
        <taxon>Bacteria</taxon>
        <taxon>Pseudomonadati</taxon>
        <taxon>Pseudomonadota</taxon>
        <taxon>Alphaproteobacteria</taxon>
        <taxon>Rhodobacterales</taxon>
        <taxon>Paracoccaceae</taxon>
        <taxon>Cognatiyoonia</taxon>
    </lineage>
</organism>